<feature type="transmembrane region" description="Helical" evidence="1">
    <location>
        <begin position="149"/>
        <end position="168"/>
    </location>
</feature>
<comment type="caution">
    <text evidence="2">The sequence shown here is derived from an EMBL/GenBank/DDBJ whole genome shotgun (WGS) entry which is preliminary data.</text>
</comment>
<dbReference type="Proteomes" id="UP001557465">
    <property type="component" value="Unassembled WGS sequence"/>
</dbReference>
<dbReference type="RefSeq" id="WP_368392192.1">
    <property type="nucleotide sequence ID" value="NZ_JBFRYC010000006.1"/>
</dbReference>
<name>A0ABV3TMM7_9RHOB</name>
<organism evidence="2 3">
    <name type="scientific">Thioclava arctica</name>
    <dbReference type="NCBI Taxonomy" id="3238301"/>
    <lineage>
        <taxon>Bacteria</taxon>
        <taxon>Pseudomonadati</taxon>
        <taxon>Pseudomonadota</taxon>
        <taxon>Alphaproteobacteria</taxon>
        <taxon>Rhodobacterales</taxon>
        <taxon>Paracoccaceae</taxon>
        <taxon>Thioclava</taxon>
    </lineage>
</organism>
<dbReference type="EMBL" id="JBFRYC010000006">
    <property type="protein sequence ID" value="MEX1662420.1"/>
    <property type="molecule type" value="Genomic_DNA"/>
</dbReference>
<feature type="transmembrane region" description="Helical" evidence="1">
    <location>
        <begin position="76"/>
        <end position="99"/>
    </location>
</feature>
<keyword evidence="1" id="KW-0812">Transmembrane</keyword>
<protein>
    <submittedName>
        <fullName evidence="2">Component of SufBCD complex</fullName>
    </submittedName>
</protein>
<accession>A0ABV3TMM7</accession>
<sequence length="177" mass="19640">MNIFEIIAKLIDMRSFSNLWYWIALAVVWSSASHWVLGVPWDMVGRARRKGAQAENDLVTLTLINARRLNVIWADAGVAIAIVFPFLLSFLGFTGFFYGAEIAQAVFLFALPLSAVFALSMSLAHRLCAQSGDGLGSDLVIRALSRHRVWVQAIGIAAIIVTSFWGMFQNLRFSALF</sequence>
<feature type="transmembrane region" description="Helical" evidence="1">
    <location>
        <begin position="19"/>
        <end position="41"/>
    </location>
</feature>
<keyword evidence="1" id="KW-0472">Membrane</keyword>
<feature type="transmembrane region" description="Helical" evidence="1">
    <location>
        <begin position="105"/>
        <end position="128"/>
    </location>
</feature>
<evidence type="ECO:0000313" key="2">
    <source>
        <dbReference type="EMBL" id="MEX1662420.1"/>
    </source>
</evidence>
<evidence type="ECO:0000256" key="1">
    <source>
        <dbReference type="SAM" id="Phobius"/>
    </source>
</evidence>
<reference evidence="2 3" key="1">
    <citation type="journal article" date="2011" name="Int. J. Syst. Evol. Microbiol.">
        <title>Zhongshania antarctica gen. nov., sp. nov. and Zhongshania guokunii sp. nov., gammaproteobacteria respectively isolated from coastal attached (fast) ice and surface seawater of the Antarctic.</title>
        <authorList>
            <person name="Li H.J."/>
            <person name="Zhang X.Y."/>
            <person name="Chen C.X."/>
            <person name="Zhang Y.J."/>
            <person name="Gao Z.M."/>
            <person name="Yu Y."/>
            <person name="Chen X.L."/>
            <person name="Chen B."/>
            <person name="Zhang Y.Z."/>
        </authorList>
    </citation>
    <scope>NUCLEOTIDE SEQUENCE [LARGE SCALE GENOMIC DNA]</scope>
    <source>
        <strain evidence="2 3">15-R06ZXC-3</strain>
    </source>
</reference>
<evidence type="ECO:0000313" key="3">
    <source>
        <dbReference type="Proteomes" id="UP001557465"/>
    </source>
</evidence>
<keyword evidence="1" id="KW-1133">Transmembrane helix</keyword>
<gene>
    <name evidence="2" type="ORF">AB4874_12290</name>
</gene>
<proteinExistence type="predicted"/>
<keyword evidence="3" id="KW-1185">Reference proteome</keyword>